<organism evidence="1 2">
    <name type="scientific">Taenia crassiceps</name>
    <dbReference type="NCBI Taxonomy" id="6207"/>
    <lineage>
        <taxon>Eukaryota</taxon>
        <taxon>Metazoa</taxon>
        <taxon>Spiralia</taxon>
        <taxon>Lophotrochozoa</taxon>
        <taxon>Platyhelminthes</taxon>
        <taxon>Cestoda</taxon>
        <taxon>Eucestoda</taxon>
        <taxon>Cyclophyllidea</taxon>
        <taxon>Taeniidae</taxon>
        <taxon>Taenia</taxon>
    </lineage>
</organism>
<keyword evidence="2" id="KW-1185">Reference proteome</keyword>
<protein>
    <submittedName>
        <fullName evidence="1">Uncharacterized protein</fullName>
    </submittedName>
</protein>
<comment type="caution">
    <text evidence="1">The sequence shown here is derived from an EMBL/GenBank/DDBJ whole genome shotgun (WGS) entry which is preliminary data.</text>
</comment>
<proteinExistence type="predicted"/>
<gene>
    <name evidence="1" type="ORF">TcWFU_005501</name>
</gene>
<evidence type="ECO:0000313" key="2">
    <source>
        <dbReference type="Proteomes" id="UP001651158"/>
    </source>
</evidence>
<sequence length="79" mass="9323">MSQNLAYLAPSNRRQWGCRFRKEELNKKARGKRSIVLSLYSFYHDLSEEDIKLAECGKLDLDHPIHLRKLRYLLTLTSS</sequence>
<dbReference type="Proteomes" id="UP001651158">
    <property type="component" value="Unassembled WGS sequence"/>
</dbReference>
<name>A0ABR4QRE1_9CEST</name>
<accession>A0ABR4QRE1</accession>
<dbReference type="EMBL" id="JAKROA010000001">
    <property type="protein sequence ID" value="KAL5112162.1"/>
    <property type="molecule type" value="Genomic_DNA"/>
</dbReference>
<reference evidence="1 2" key="1">
    <citation type="journal article" date="2022" name="Front. Cell. Infect. Microbiol.">
        <title>The Genomes of Two Strains of Taenia crassiceps the Animal Model for the Study of Human Cysticercosis.</title>
        <authorList>
            <person name="Bobes R.J."/>
            <person name="Estrada K."/>
            <person name="Rios-Valencia D.G."/>
            <person name="Calderon-Gallegos A."/>
            <person name="de la Torre P."/>
            <person name="Carrero J.C."/>
            <person name="Sanchez-Flores A."/>
            <person name="Laclette J.P."/>
        </authorList>
    </citation>
    <scope>NUCLEOTIDE SEQUENCE [LARGE SCALE GENOMIC DNA]</scope>
    <source>
        <strain evidence="1">WFUcys</strain>
    </source>
</reference>
<evidence type="ECO:0000313" key="1">
    <source>
        <dbReference type="EMBL" id="KAL5112162.1"/>
    </source>
</evidence>